<dbReference type="AlphaFoldDB" id="A0A397L0K8"/>
<accession>A0A397L0K8</accession>
<evidence type="ECO:0000313" key="1">
    <source>
        <dbReference type="EMBL" id="RIA05413.1"/>
    </source>
</evidence>
<proteinExistence type="predicted"/>
<name>A0A397L0K8_BRACM</name>
<sequence>MSSMMETLQIRKQVSLPVSQRPTSSATTVDDKPAGIIRRSISSLSLNLSNKPTEIASAGFQSVSAIGEHARSWWEWSRSSIMHVFFKLPSQIRNFMDSLLPLSCKYI</sequence>
<protein>
    <submittedName>
        <fullName evidence="1">Uncharacterized protein</fullName>
    </submittedName>
</protein>
<gene>
    <name evidence="1" type="ORF">BRARA_K00297</name>
</gene>
<organism evidence="1">
    <name type="scientific">Brassica campestris</name>
    <name type="common">Field mustard</name>
    <dbReference type="NCBI Taxonomy" id="3711"/>
    <lineage>
        <taxon>Eukaryota</taxon>
        <taxon>Viridiplantae</taxon>
        <taxon>Streptophyta</taxon>
        <taxon>Embryophyta</taxon>
        <taxon>Tracheophyta</taxon>
        <taxon>Spermatophyta</taxon>
        <taxon>Magnoliopsida</taxon>
        <taxon>eudicotyledons</taxon>
        <taxon>Gunneridae</taxon>
        <taxon>Pentapetalae</taxon>
        <taxon>rosids</taxon>
        <taxon>malvids</taxon>
        <taxon>Brassicales</taxon>
        <taxon>Brassicaceae</taxon>
        <taxon>Brassiceae</taxon>
        <taxon>Brassica</taxon>
    </lineage>
</organism>
<reference evidence="1" key="1">
    <citation type="submission" date="2018-06" db="EMBL/GenBank/DDBJ databases">
        <title>WGS assembly of Brassica rapa FPsc.</title>
        <authorList>
            <person name="Bowman J."/>
            <person name="Kohchi T."/>
            <person name="Yamato K."/>
            <person name="Jenkins J."/>
            <person name="Shu S."/>
            <person name="Ishizaki K."/>
            <person name="Yamaoka S."/>
            <person name="Nishihama R."/>
            <person name="Nakamura Y."/>
            <person name="Berger F."/>
            <person name="Adam C."/>
            <person name="Aki S."/>
            <person name="Althoff F."/>
            <person name="Araki T."/>
            <person name="Arteaga-Vazquez M."/>
            <person name="Balasubrmanian S."/>
            <person name="Bauer D."/>
            <person name="Boehm C."/>
            <person name="Briginshaw L."/>
            <person name="Caballero-Perez J."/>
            <person name="Catarino B."/>
            <person name="Chen F."/>
            <person name="Chiyoda S."/>
            <person name="Chovatia M."/>
            <person name="Davies K."/>
            <person name="Delmans M."/>
            <person name="Demura T."/>
            <person name="Dierschke T."/>
            <person name="Dolan L."/>
            <person name="Dorantes-Acosta A."/>
            <person name="Eklund D."/>
            <person name="Florent S."/>
            <person name="Flores-Sandoval E."/>
            <person name="Fujiyama A."/>
            <person name="Fukuzawa H."/>
            <person name="Galik B."/>
            <person name="Grimanelli D."/>
            <person name="Grimwood J."/>
            <person name="Grossniklaus U."/>
            <person name="Hamada T."/>
            <person name="Haseloff J."/>
            <person name="Hetherington A."/>
            <person name="Higo A."/>
            <person name="Hirakawa Y."/>
            <person name="Hundley H."/>
            <person name="Ikeda Y."/>
            <person name="Inoue K."/>
            <person name="Inoue S."/>
            <person name="Ishida S."/>
            <person name="Jia Q."/>
            <person name="Kakita M."/>
            <person name="Kanazawa T."/>
            <person name="Kawai Y."/>
            <person name="Kawashima T."/>
            <person name="Kennedy M."/>
            <person name="Kinose K."/>
            <person name="Kinoshita T."/>
            <person name="Kohara Y."/>
            <person name="Koide E."/>
            <person name="Komatsu K."/>
            <person name="Kopischke S."/>
            <person name="Kubo M."/>
            <person name="Kyozuka J."/>
            <person name="Lagercrantz U."/>
            <person name="Lin S."/>
            <person name="Lindquist E."/>
            <person name="Lipzen A."/>
            <person name="Lu C."/>
            <person name="Luna E."/>
            <person name="Martienssen R."/>
            <person name="Minamino N."/>
            <person name="Mizutani M."/>
            <person name="Mizutani M."/>
            <person name="Mochizuki N."/>
            <person name="Monte I."/>
            <person name="Mosher R."/>
            <person name="Nagasaki H."/>
            <person name="Nakagami H."/>
            <person name="Naramoto S."/>
            <person name="Nishitani K."/>
            <person name="Ohtani M."/>
            <person name="Okamoto T."/>
            <person name="Okumura M."/>
            <person name="Phillips J."/>
            <person name="Pollak B."/>
            <person name="Reinders A."/>
            <person name="Roevekamp M."/>
            <person name="Sano R."/>
            <person name="Sawa S."/>
            <person name="Schmid M."/>
            <person name="Shirakawa M."/>
            <person name="Solano R."/>
            <person name="Spunde A."/>
            <person name="Suetsugu N."/>
            <person name="Sugano S."/>
            <person name="Sugiyama A."/>
            <person name="Sun R."/>
            <person name="Suzuki Y."/>
            <person name="Takenaka M."/>
            <person name="Takezawa D."/>
            <person name="Tomogane H."/>
            <person name="Tsuzuki M."/>
            <person name="Ueda T."/>
            <person name="Umeda M."/>
            <person name="Ward J."/>
            <person name="Watanabe Y."/>
            <person name="Yazaki K."/>
            <person name="Yokoyama R."/>
            <person name="Yoshitake Y."/>
            <person name="Yotsui I."/>
            <person name="Zachgo S."/>
            <person name="Schmutz J."/>
        </authorList>
    </citation>
    <scope>NUCLEOTIDE SEQUENCE [LARGE SCALE GENOMIC DNA]</scope>
</reference>
<dbReference type="EMBL" id="KZ864124">
    <property type="protein sequence ID" value="RIA05413.1"/>
    <property type="molecule type" value="Genomic_DNA"/>
</dbReference>
<dbReference type="Proteomes" id="UP000264353">
    <property type="component" value="Unassembled WGS sequence"/>
</dbReference>